<reference evidence="2" key="1">
    <citation type="submission" date="2014-09" db="EMBL/GenBank/DDBJ databases">
        <authorList>
            <person name="Magalhaes I.L.F."/>
            <person name="Oliveira U."/>
            <person name="Santos F.R."/>
            <person name="Vidigal T.H.D.A."/>
            <person name="Brescovit A.D."/>
            <person name="Santos A.J."/>
        </authorList>
    </citation>
    <scope>NUCLEOTIDE SEQUENCE</scope>
    <source>
        <tissue evidence="2">Shoot tissue taken approximately 20 cm above the soil surface</tissue>
    </source>
</reference>
<evidence type="ECO:0000256" key="1">
    <source>
        <dbReference type="SAM" id="Phobius"/>
    </source>
</evidence>
<dbReference type="AlphaFoldDB" id="A0A0A8Z0X2"/>
<keyword evidence="1" id="KW-0812">Transmembrane</keyword>
<reference evidence="2" key="2">
    <citation type="journal article" date="2015" name="Data Brief">
        <title>Shoot transcriptome of the giant reed, Arundo donax.</title>
        <authorList>
            <person name="Barrero R.A."/>
            <person name="Guerrero F.D."/>
            <person name="Moolhuijzen P."/>
            <person name="Goolsby J.A."/>
            <person name="Tidwell J."/>
            <person name="Bellgard S.E."/>
            <person name="Bellgard M.I."/>
        </authorList>
    </citation>
    <scope>NUCLEOTIDE SEQUENCE</scope>
    <source>
        <tissue evidence="2">Shoot tissue taken approximately 20 cm above the soil surface</tissue>
    </source>
</reference>
<dbReference type="EMBL" id="GBRH01264866">
    <property type="protein sequence ID" value="JAD33029.1"/>
    <property type="molecule type" value="Transcribed_RNA"/>
</dbReference>
<proteinExistence type="predicted"/>
<feature type="transmembrane region" description="Helical" evidence="1">
    <location>
        <begin position="38"/>
        <end position="59"/>
    </location>
</feature>
<sequence length="65" mass="7207">MPMRRKAGMVGLVRMTQNRILRPLNSGGKLTGCYGMHLIILFLLKLMHSSLGFTMMGVVGRTSQV</sequence>
<protein>
    <submittedName>
        <fullName evidence="2">Uncharacterized protein</fullName>
    </submittedName>
</protein>
<organism evidence="2">
    <name type="scientific">Arundo donax</name>
    <name type="common">Giant reed</name>
    <name type="synonym">Donax arundinaceus</name>
    <dbReference type="NCBI Taxonomy" id="35708"/>
    <lineage>
        <taxon>Eukaryota</taxon>
        <taxon>Viridiplantae</taxon>
        <taxon>Streptophyta</taxon>
        <taxon>Embryophyta</taxon>
        <taxon>Tracheophyta</taxon>
        <taxon>Spermatophyta</taxon>
        <taxon>Magnoliopsida</taxon>
        <taxon>Liliopsida</taxon>
        <taxon>Poales</taxon>
        <taxon>Poaceae</taxon>
        <taxon>PACMAD clade</taxon>
        <taxon>Arundinoideae</taxon>
        <taxon>Arundineae</taxon>
        <taxon>Arundo</taxon>
    </lineage>
</organism>
<keyword evidence="1" id="KW-0472">Membrane</keyword>
<name>A0A0A8Z0X2_ARUDO</name>
<accession>A0A0A8Z0X2</accession>
<keyword evidence="1" id="KW-1133">Transmembrane helix</keyword>
<evidence type="ECO:0000313" key="2">
    <source>
        <dbReference type="EMBL" id="JAD33029.1"/>
    </source>
</evidence>